<dbReference type="eggNOG" id="COG2856">
    <property type="taxonomic scope" value="Bacteria"/>
</dbReference>
<dbReference type="Proteomes" id="UP000000739">
    <property type="component" value="Chromosome"/>
</dbReference>
<sequence>MASSEKILQKSIGCRVKSARDAKGWTQDDLARGLGLKDRQSVSDIENGKRALKPEELVALSDILDREVEFFIDPFSVAGEAAFSWRAATEAPEESLKEFELRAGQWIGLLRWLRRQSGGKINPFKYSLRLNVKSTFEEAIASAERMVEALDLGKQPAERLVECVENSLDIPILFIDPVDIPQDCAISGAACNLPDLGVILVNRKEPEGRRFFDIAHELFHALTWDAMKPKHREPNEPEAPGRRDRVEQLADNFAAGLLMPEAALDQLIDSRYIRDIQHLADVAAQLKVSLASLAWRLFNLKRIDKATCEALLKQKHQPLSHPSIPKRYSRSFVSLLYEAIDKGRLSARKAAKALGMSLPMLSDLFIEHSMEAPFEL</sequence>
<dbReference type="eggNOG" id="COG1476">
    <property type="taxonomic scope" value="Bacteria"/>
</dbReference>
<dbReference type="PROSITE" id="PS50943">
    <property type="entry name" value="HTH_CROC1"/>
    <property type="match status" value="1"/>
</dbReference>
<dbReference type="HOGENOM" id="CLU_756265_0_0_7"/>
<dbReference type="InterPro" id="IPR010982">
    <property type="entry name" value="Lambda_DNA-bd_dom_sf"/>
</dbReference>
<dbReference type="InterPro" id="IPR052345">
    <property type="entry name" value="Rad_response_metalloprotease"/>
</dbReference>
<dbReference type="RefSeq" id="WP_015948455.1">
    <property type="nucleotide sequence ID" value="NC_011768.1"/>
</dbReference>
<name>B8FLP7_DESAL</name>
<gene>
    <name evidence="3" type="ordered locus">Dalk_3713</name>
</gene>
<dbReference type="Pfam" id="PF01381">
    <property type="entry name" value="HTH_3"/>
    <property type="match status" value="1"/>
</dbReference>
<reference evidence="3 4" key="1">
    <citation type="journal article" date="2012" name="Environ. Microbiol.">
        <title>The genome sequence of Desulfatibacillum alkenivorans AK-01: a blueprint for anaerobic alkane oxidation.</title>
        <authorList>
            <person name="Callaghan A.V."/>
            <person name="Morris B.E."/>
            <person name="Pereira I.A."/>
            <person name="McInerney M.J."/>
            <person name="Austin R.N."/>
            <person name="Groves J.T."/>
            <person name="Kukor J.J."/>
            <person name="Suflita J.M."/>
            <person name="Young L.Y."/>
            <person name="Zylstra G.J."/>
            <person name="Wawrik B."/>
        </authorList>
    </citation>
    <scope>NUCLEOTIDE SEQUENCE [LARGE SCALE GENOMIC DNA]</scope>
    <source>
        <strain evidence="3 4">AK-01</strain>
    </source>
</reference>
<dbReference type="PANTHER" id="PTHR43236:SF1">
    <property type="entry name" value="BLL7220 PROTEIN"/>
    <property type="match status" value="1"/>
</dbReference>
<comment type="similarity">
    <text evidence="1">Belongs to the short-chain fatty acyl-CoA assimilation regulator (ScfR) family.</text>
</comment>
<accession>B8FLP7</accession>
<dbReference type="GO" id="GO:0003677">
    <property type="term" value="F:DNA binding"/>
    <property type="evidence" value="ECO:0007669"/>
    <property type="project" value="InterPro"/>
</dbReference>
<protein>
    <submittedName>
        <fullName evidence="3">Helix-turn-helix domain protein</fullName>
    </submittedName>
</protein>
<evidence type="ECO:0000259" key="2">
    <source>
        <dbReference type="PROSITE" id="PS50943"/>
    </source>
</evidence>
<dbReference type="SMART" id="SM00530">
    <property type="entry name" value="HTH_XRE"/>
    <property type="match status" value="1"/>
</dbReference>
<organism evidence="3 4">
    <name type="scientific">Desulfatibacillum aliphaticivorans</name>
    <dbReference type="NCBI Taxonomy" id="218208"/>
    <lineage>
        <taxon>Bacteria</taxon>
        <taxon>Pseudomonadati</taxon>
        <taxon>Thermodesulfobacteriota</taxon>
        <taxon>Desulfobacteria</taxon>
        <taxon>Desulfobacterales</taxon>
        <taxon>Desulfatibacillaceae</taxon>
        <taxon>Desulfatibacillum</taxon>
    </lineage>
</organism>
<dbReference type="InterPro" id="IPR010359">
    <property type="entry name" value="IrrE_HExxH"/>
</dbReference>
<dbReference type="EMBL" id="CP001322">
    <property type="protein sequence ID" value="ACL05401.1"/>
    <property type="molecule type" value="Genomic_DNA"/>
</dbReference>
<dbReference type="Gene3D" id="1.10.260.40">
    <property type="entry name" value="lambda repressor-like DNA-binding domains"/>
    <property type="match status" value="1"/>
</dbReference>
<feature type="domain" description="HTH cro/C1-type" evidence="2">
    <location>
        <begin position="16"/>
        <end position="71"/>
    </location>
</feature>
<dbReference type="Gene3D" id="1.10.10.2910">
    <property type="match status" value="1"/>
</dbReference>
<dbReference type="AlphaFoldDB" id="B8FLP7"/>
<dbReference type="CDD" id="cd00093">
    <property type="entry name" value="HTH_XRE"/>
    <property type="match status" value="1"/>
</dbReference>
<keyword evidence="4" id="KW-1185">Reference proteome</keyword>
<evidence type="ECO:0000313" key="3">
    <source>
        <dbReference type="EMBL" id="ACL05401.1"/>
    </source>
</evidence>
<dbReference type="InterPro" id="IPR001387">
    <property type="entry name" value="Cro/C1-type_HTH"/>
</dbReference>
<dbReference type="Pfam" id="PF06114">
    <property type="entry name" value="Peptidase_M78"/>
    <property type="match status" value="1"/>
</dbReference>
<dbReference type="SUPFAM" id="SSF47413">
    <property type="entry name" value="lambda repressor-like DNA-binding domains"/>
    <property type="match status" value="1"/>
</dbReference>
<evidence type="ECO:0000313" key="4">
    <source>
        <dbReference type="Proteomes" id="UP000000739"/>
    </source>
</evidence>
<dbReference type="PANTHER" id="PTHR43236">
    <property type="entry name" value="ANTITOXIN HIGA1"/>
    <property type="match status" value="1"/>
</dbReference>
<dbReference type="KEGG" id="dal:Dalk_3713"/>
<proteinExistence type="inferred from homology"/>
<evidence type="ECO:0000256" key="1">
    <source>
        <dbReference type="ARBA" id="ARBA00007227"/>
    </source>
</evidence>